<reference evidence="1 2" key="1">
    <citation type="submission" date="2019-06" db="EMBL/GenBank/DDBJ databases">
        <title>Draft genome sequence of the filamentous fungus Phialemoniopsis curvata isolated from diesel fuel.</title>
        <authorList>
            <person name="Varaljay V.A."/>
            <person name="Lyon W.J."/>
            <person name="Crouch A.L."/>
            <person name="Drake C.E."/>
            <person name="Hollomon J.M."/>
            <person name="Nadeau L.J."/>
            <person name="Nunn H.S."/>
            <person name="Stevenson B.S."/>
            <person name="Bojanowski C.L."/>
            <person name="Crookes-Goodson W.J."/>
        </authorList>
    </citation>
    <scope>NUCLEOTIDE SEQUENCE [LARGE SCALE GENOMIC DNA]</scope>
    <source>
        <strain evidence="1 2">D216</strain>
    </source>
</reference>
<keyword evidence="2" id="KW-1185">Reference proteome</keyword>
<evidence type="ECO:0000313" key="1">
    <source>
        <dbReference type="EMBL" id="TPX14817.1"/>
    </source>
</evidence>
<evidence type="ECO:0000313" key="2">
    <source>
        <dbReference type="Proteomes" id="UP000319257"/>
    </source>
</evidence>
<dbReference type="InParanoid" id="A0A507B4Y7"/>
<proteinExistence type="predicted"/>
<name>A0A507B4Y7_9PEZI</name>
<feature type="non-terminal residue" evidence="1">
    <location>
        <position position="1"/>
    </location>
</feature>
<protein>
    <submittedName>
        <fullName evidence="1">Uncharacterized protein</fullName>
    </submittedName>
</protein>
<organism evidence="1 2">
    <name type="scientific">Thyridium curvatum</name>
    <dbReference type="NCBI Taxonomy" id="1093900"/>
    <lineage>
        <taxon>Eukaryota</taxon>
        <taxon>Fungi</taxon>
        <taxon>Dikarya</taxon>
        <taxon>Ascomycota</taxon>
        <taxon>Pezizomycotina</taxon>
        <taxon>Sordariomycetes</taxon>
        <taxon>Sordariomycetidae</taxon>
        <taxon>Thyridiales</taxon>
        <taxon>Thyridiaceae</taxon>
        <taxon>Thyridium</taxon>
    </lineage>
</organism>
<sequence length="78" mass="8168">FLQRGDAGVGGLQHLHAVADAVEQVADVAGAGIETGRGEEVGRIVERAVDLLAGGQAVLRGGEQIGRRLQRKQVLTDR</sequence>
<dbReference type="EMBL" id="SKBQ01000257">
    <property type="protein sequence ID" value="TPX14817.1"/>
    <property type="molecule type" value="Genomic_DNA"/>
</dbReference>
<dbReference type="Proteomes" id="UP000319257">
    <property type="component" value="Unassembled WGS sequence"/>
</dbReference>
<accession>A0A507B4Y7</accession>
<dbReference type="AlphaFoldDB" id="A0A507B4Y7"/>
<gene>
    <name evidence="1" type="ORF">E0L32_012447</name>
</gene>
<comment type="caution">
    <text evidence="1">The sequence shown here is derived from an EMBL/GenBank/DDBJ whole genome shotgun (WGS) entry which is preliminary data.</text>
</comment>